<dbReference type="EMBL" id="KV784376">
    <property type="protein sequence ID" value="OEU09273.1"/>
    <property type="molecule type" value="Genomic_DNA"/>
</dbReference>
<feature type="compositionally biased region" description="Low complexity" evidence="1">
    <location>
        <begin position="272"/>
        <end position="284"/>
    </location>
</feature>
<protein>
    <submittedName>
        <fullName evidence="2">Uncharacterized protein</fullName>
    </submittedName>
</protein>
<dbReference type="OrthoDB" id="55331at2759"/>
<evidence type="ECO:0000313" key="2">
    <source>
        <dbReference type="EMBL" id="OEU09273.1"/>
    </source>
</evidence>
<feature type="region of interest" description="Disordered" evidence="1">
    <location>
        <begin position="256"/>
        <end position="298"/>
    </location>
</feature>
<sequence>MNKINYDNSDSTKKKSAAVVDVVVTGESTTSIDNRTRNNGRGKAKVFDAREKHENENIYDNRGDNDNHEDENENDSREYLTKEKCSWITFRTAHAGDAAPIAHWYRRQRSEERCRHRRQHHQRMPPITNIEHDDDEEDEEDHDDEDAVVDDDEEPEIDKHQQNQSSNATLDGEVFNIRNNHRRDSDSSNTNSNIDSNNNSNLEEGEKENNNDDEEETSSLQLEHWLAEGLGDENSCPSVYGMLAYVHCSSSSLPVLDSNTKKNSDQEDKDSNSSNNNNNNNNNNQTISTEKNDRPSDNSAGSLAAVVLLSLAWTSGKRNLRIEWMAVDPQLPFHHHQQQEQEQQRSEEVLAIEQKVWLRINTLSIMTACQAISIDEDVLLMTSSSTATTSRYVTETSLDHDNNMVNINNKKKIQHRVEPTAG</sequence>
<dbReference type="KEGG" id="fcy:FRACYDRAFT_248609"/>
<name>A0A1E7EUR3_9STRA</name>
<dbReference type="InParanoid" id="A0A1E7EUR3"/>
<dbReference type="Proteomes" id="UP000095751">
    <property type="component" value="Unassembled WGS sequence"/>
</dbReference>
<feature type="compositionally biased region" description="Basic and acidic residues" evidence="1">
    <location>
        <begin position="45"/>
        <end position="66"/>
    </location>
</feature>
<reference evidence="2 3" key="1">
    <citation type="submission" date="2016-09" db="EMBL/GenBank/DDBJ databases">
        <title>Extensive genetic diversity and differential bi-allelic expression allows diatom success in the polar Southern Ocean.</title>
        <authorList>
            <consortium name="DOE Joint Genome Institute"/>
            <person name="Mock T."/>
            <person name="Otillar R.P."/>
            <person name="Strauss J."/>
            <person name="Dupont C."/>
            <person name="Frickenhaus S."/>
            <person name="Maumus F."/>
            <person name="Mcmullan M."/>
            <person name="Sanges R."/>
            <person name="Schmutz J."/>
            <person name="Toseland A."/>
            <person name="Valas R."/>
            <person name="Veluchamy A."/>
            <person name="Ward B.J."/>
            <person name="Allen A."/>
            <person name="Barry K."/>
            <person name="Falciatore A."/>
            <person name="Ferrante M."/>
            <person name="Fortunato A.E."/>
            <person name="Gloeckner G."/>
            <person name="Gruber A."/>
            <person name="Hipkin R."/>
            <person name="Janech M."/>
            <person name="Kroth P."/>
            <person name="Leese F."/>
            <person name="Lindquist E."/>
            <person name="Lyon B.R."/>
            <person name="Martin J."/>
            <person name="Mayer C."/>
            <person name="Parker M."/>
            <person name="Quesneville H."/>
            <person name="Raymond J."/>
            <person name="Uhlig C."/>
            <person name="Valentin K.U."/>
            <person name="Worden A.Z."/>
            <person name="Armbrust E.V."/>
            <person name="Bowler C."/>
            <person name="Green B."/>
            <person name="Moulton V."/>
            <person name="Van Oosterhout C."/>
            <person name="Grigoriev I."/>
        </authorList>
    </citation>
    <scope>NUCLEOTIDE SEQUENCE [LARGE SCALE GENOMIC DNA]</scope>
    <source>
        <strain evidence="2 3">CCMP1102</strain>
    </source>
</reference>
<evidence type="ECO:0000313" key="3">
    <source>
        <dbReference type="Proteomes" id="UP000095751"/>
    </source>
</evidence>
<gene>
    <name evidence="2" type="ORF">FRACYDRAFT_248609</name>
</gene>
<evidence type="ECO:0000256" key="1">
    <source>
        <dbReference type="SAM" id="MobiDB-lite"/>
    </source>
</evidence>
<keyword evidence="3" id="KW-1185">Reference proteome</keyword>
<feature type="compositionally biased region" description="Low complexity" evidence="1">
    <location>
        <begin position="187"/>
        <end position="202"/>
    </location>
</feature>
<organism evidence="2 3">
    <name type="scientific">Fragilariopsis cylindrus CCMP1102</name>
    <dbReference type="NCBI Taxonomy" id="635003"/>
    <lineage>
        <taxon>Eukaryota</taxon>
        <taxon>Sar</taxon>
        <taxon>Stramenopiles</taxon>
        <taxon>Ochrophyta</taxon>
        <taxon>Bacillariophyta</taxon>
        <taxon>Bacillariophyceae</taxon>
        <taxon>Bacillariophycidae</taxon>
        <taxon>Bacillariales</taxon>
        <taxon>Bacillariaceae</taxon>
        <taxon>Fragilariopsis</taxon>
    </lineage>
</organism>
<feature type="region of interest" description="Disordered" evidence="1">
    <location>
        <begin position="115"/>
        <end position="219"/>
    </location>
</feature>
<proteinExistence type="predicted"/>
<feature type="compositionally biased region" description="Basic and acidic residues" evidence="1">
    <location>
        <begin position="259"/>
        <end position="271"/>
    </location>
</feature>
<accession>A0A1E7EUR3</accession>
<feature type="region of interest" description="Disordered" evidence="1">
    <location>
        <begin position="31"/>
        <end position="78"/>
    </location>
</feature>
<feature type="compositionally biased region" description="Acidic residues" evidence="1">
    <location>
        <begin position="203"/>
        <end position="217"/>
    </location>
</feature>
<feature type="compositionally biased region" description="Acidic residues" evidence="1">
    <location>
        <begin position="132"/>
        <end position="156"/>
    </location>
</feature>
<dbReference type="AlphaFoldDB" id="A0A1E7EUR3"/>